<dbReference type="AlphaFoldDB" id="A0A9Q5HQ66"/>
<evidence type="ECO:0000313" key="3">
    <source>
        <dbReference type="Proteomes" id="UP000757232"/>
    </source>
</evidence>
<dbReference type="Proteomes" id="UP000757232">
    <property type="component" value="Unassembled WGS sequence"/>
</dbReference>
<sequence length="487" mass="52939">MDPSFSSSSTDRYGSFSSSEQAEYDMIRDGLHGPEFGTISPLDFDTFVSTLQAEQSGEVARNEALQGADLTGFSTRAIGQNEGYSPFISTPSSSNCDLDTPTSSPGDSQLTLPVAKQSFSPYIEPFSAFDLSSLSSSIISSPMSLNKGDSPLHGGENNALRLFGEPHASNESMHVFSGYLVGGLDQTAEAFEQHSTILDSSGNYISSPITDADLVLAGGNDHQLPFGKHVGLRATISLVPQVDRVAGYESKGPGGPTSPSNAVINPESLYPSPSPTPQKPSLQLPHHVGLNVGISASRPKRAGAAKSKSHRERRAASHTVSASSSSTAPAEKAGGVSPNYSADECEYGWRVWVTEGGRRVAKWKCRFCEQLVGRRPDLHRHYKTCVVKAKFICEDVLHSDGSVWRGCGQKFSRRDACHRHLKKRFTAGRCMRKAPKKDRCANEDDYIKKMVCFEDAILNHEWRSAMPASEKNRMVKTALSHIKQDMF</sequence>
<name>A0A9Q5HQ66_SANBA</name>
<reference evidence="2" key="1">
    <citation type="submission" date="2016-06" db="EMBL/GenBank/DDBJ databases">
        <title>Draft Genome sequence of the fungus Inonotus baumii.</title>
        <authorList>
            <person name="Zhu H."/>
            <person name="Lin W."/>
        </authorList>
    </citation>
    <scope>NUCLEOTIDE SEQUENCE</scope>
    <source>
        <strain evidence="2">821</strain>
    </source>
</reference>
<accession>A0A9Q5HQ66</accession>
<feature type="compositionally biased region" description="Polar residues" evidence="1">
    <location>
        <begin position="1"/>
        <end position="21"/>
    </location>
</feature>
<organism evidence="2 3">
    <name type="scientific">Sanghuangporus baumii</name>
    <name type="common">Phellinus baumii</name>
    <dbReference type="NCBI Taxonomy" id="108892"/>
    <lineage>
        <taxon>Eukaryota</taxon>
        <taxon>Fungi</taxon>
        <taxon>Dikarya</taxon>
        <taxon>Basidiomycota</taxon>
        <taxon>Agaricomycotina</taxon>
        <taxon>Agaricomycetes</taxon>
        <taxon>Hymenochaetales</taxon>
        <taxon>Hymenochaetaceae</taxon>
        <taxon>Sanghuangporus</taxon>
    </lineage>
</organism>
<proteinExistence type="predicted"/>
<protein>
    <submittedName>
        <fullName evidence="2">Uncharacterized protein</fullName>
    </submittedName>
</protein>
<comment type="caution">
    <text evidence="2">The sequence shown here is derived from an EMBL/GenBank/DDBJ whole genome shotgun (WGS) entry which is preliminary data.</text>
</comment>
<evidence type="ECO:0000256" key="1">
    <source>
        <dbReference type="SAM" id="MobiDB-lite"/>
    </source>
</evidence>
<feature type="region of interest" description="Disordered" evidence="1">
    <location>
        <begin position="1"/>
        <end position="27"/>
    </location>
</feature>
<dbReference type="EMBL" id="LNZH02000217">
    <property type="protein sequence ID" value="OCB83915.1"/>
    <property type="molecule type" value="Genomic_DNA"/>
</dbReference>
<feature type="region of interest" description="Disordered" evidence="1">
    <location>
        <begin position="247"/>
        <end position="336"/>
    </location>
</feature>
<gene>
    <name evidence="2" type="ORF">A7U60_g9121</name>
</gene>
<keyword evidence="3" id="KW-1185">Reference proteome</keyword>
<feature type="compositionally biased region" description="Basic residues" evidence="1">
    <location>
        <begin position="298"/>
        <end position="313"/>
    </location>
</feature>
<dbReference type="OrthoDB" id="3261524at2759"/>
<evidence type="ECO:0000313" key="2">
    <source>
        <dbReference type="EMBL" id="OCB83915.1"/>
    </source>
</evidence>
<feature type="compositionally biased region" description="Low complexity" evidence="1">
    <location>
        <begin position="317"/>
        <end position="333"/>
    </location>
</feature>